<dbReference type="Gene3D" id="3.30.420.40">
    <property type="match status" value="2"/>
</dbReference>
<dbReference type="OrthoDB" id="337660at2759"/>
<dbReference type="InterPro" id="IPR043129">
    <property type="entry name" value="ATPase_NBD"/>
</dbReference>
<comment type="caution">
    <text evidence="3">The sequence shown here is derived from an EMBL/GenBank/DDBJ whole genome shotgun (WGS) entry which is preliminary data.</text>
</comment>
<dbReference type="Proteomes" id="UP001153069">
    <property type="component" value="Unassembled WGS sequence"/>
</dbReference>
<evidence type="ECO:0000256" key="2">
    <source>
        <dbReference type="SAM" id="MobiDB-lite"/>
    </source>
</evidence>
<comment type="catalytic activity">
    <reaction evidence="1">
        <text>ATP + H2O = ADP + phosphate + H(+)</text>
        <dbReference type="Rhea" id="RHEA:13065"/>
        <dbReference type="ChEBI" id="CHEBI:15377"/>
        <dbReference type="ChEBI" id="CHEBI:15378"/>
        <dbReference type="ChEBI" id="CHEBI:30616"/>
        <dbReference type="ChEBI" id="CHEBI:43474"/>
        <dbReference type="ChEBI" id="CHEBI:456216"/>
    </reaction>
</comment>
<feature type="compositionally biased region" description="Low complexity" evidence="2">
    <location>
        <begin position="1"/>
        <end position="14"/>
    </location>
</feature>
<dbReference type="InterPro" id="IPR004000">
    <property type="entry name" value="Actin"/>
</dbReference>
<evidence type="ECO:0000313" key="3">
    <source>
        <dbReference type="EMBL" id="CAB9530310.1"/>
    </source>
</evidence>
<proteinExistence type="predicted"/>
<keyword evidence="4" id="KW-1185">Reference proteome</keyword>
<dbReference type="SMART" id="SM00268">
    <property type="entry name" value="ACTIN"/>
    <property type="match status" value="1"/>
</dbReference>
<evidence type="ECO:0000256" key="1">
    <source>
        <dbReference type="ARBA" id="ARBA00049360"/>
    </source>
</evidence>
<dbReference type="AlphaFoldDB" id="A0A9N8F1N1"/>
<dbReference type="PANTHER" id="PTHR11937">
    <property type="entry name" value="ACTIN"/>
    <property type="match status" value="1"/>
</dbReference>
<sequence length="366" mass="40824">MVSSTPDPKSTTTTAVPSTPRVATRRVTRFSPRPFSSPLAAARNVGRPPIVLEWGSTMIRVGYAEQFQPQHIIPLPRDPFQKLEAYQKEKKTDTWMVEEESRWYDVVSPIIRQVFDRLMVDPTTRRVLVVSKPYPLKTWEMAVMESLWNLGVPAVVFLNSLEVIPVAQGWKRGLVVTFGQDESHFLAYVDGHPLPFTYQVVPTGYKHGVEDDSKITCEWDDKMEKAWLDTNNPNSLVVALLKCLEACPLDSRKDVIANMLVCGDSSAVVPDLPRRLAVKLKAVLGEEEATSDPASTTEQDDFPLTMVLPAIKLLKPLAGHVGLLSCAPYRSDLISWVGGSIHATLWHRQEDQSPVQWVLSPTGAAE</sequence>
<organism evidence="3 4">
    <name type="scientific">Seminavis robusta</name>
    <dbReference type="NCBI Taxonomy" id="568900"/>
    <lineage>
        <taxon>Eukaryota</taxon>
        <taxon>Sar</taxon>
        <taxon>Stramenopiles</taxon>
        <taxon>Ochrophyta</taxon>
        <taxon>Bacillariophyta</taxon>
        <taxon>Bacillariophyceae</taxon>
        <taxon>Bacillariophycidae</taxon>
        <taxon>Naviculales</taxon>
        <taxon>Naviculaceae</taxon>
        <taxon>Seminavis</taxon>
    </lineage>
</organism>
<gene>
    <name evidence="3" type="ORF">SEMRO_2827_G338030.1</name>
</gene>
<feature type="region of interest" description="Disordered" evidence="2">
    <location>
        <begin position="1"/>
        <end position="28"/>
    </location>
</feature>
<reference evidence="3" key="1">
    <citation type="submission" date="2020-06" db="EMBL/GenBank/DDBJ databases">
        <authorList>
            <consortium name="Plant Systems Biology data submission"/>
        </authorList>
    </citation>
    <scope>NUCLEOTIDE SEQUENCE</scope>
    <source>
        <strain evidence="3">D6</strain>
    </source>
</reference>
<evidence type="ECO:0000313" key="4">
    <source>
        <dbReference type="Proteomes" id="UP001153069"/>
    </source>
</evidence>
<dbReference type="EMBL" id="CAICTM010002825">
    <property type="protein sequence ID" value="CAB9530310.1"/>
    <property type="molecule type" value="Genomic_DNA"/>
</dbReference>
<accession>A0A9N8F1N1</accession>
<protein>
    <recommendedName>
        <fullName evidence="5">Actin-like ATPase domain-containing protein</fullName>
    </recommendedName>
</protein>
<evidence type="ECO:0008006" key="5">
    <source>
        <dbReference type="Google" id="ProtNLM"/>
    </source>
</evidence>
<dbReference type="SUPFAM" id="SSF53067">
    <property type="entry name" value="Actin-like ATPase domain"/>
    <property type="match status" value="2"/>
</dbReference>
<name>A0A9N8F1N1_9STRA</name>